<accession>A0ABW0M4I1</accession>
<keyword evidence="2 4" id="KW-0560">Oxidoreductase</keyword>
<comment type="caution">
    <text evidence="5">The sequence shown here is derived from an EMBL/GenBank/DDBJ whole genome shotgun (WGS) entry which is preliminary data.</text>
</comment>
<comment type="similarity">
    <text evidence="1 3 4">Belongs to the ArsC family.</text>
</comment>
<dbReference type="PROSITE" id="PS51353">
    <property type="entry name" value="ARSC"/>
    <property type="match status" value="1"/>
</dbReference>
<evidence type="ECO:0000313" key="6">
    <source>
        <dbReference type="Proteomes" id="UP001596045"/>
    </source>
</evidence>
<comment type="catalytic activity">
    <reaction evidence="4">
        <text>[glutaredoxin]-dithiol + arsenate + glutathione + H(+) = glutathionyl-S-S-[glutaredoxin] + arsenite + H2O</text>
        <dbReference type="Rhea" id="RHEA:22016"/>
        <dbReference type="Rhea" id="RHEA-COMP:10729"/>
        <dbReference type="Rhea" id="RHEA-COMP:17668"/>
        <dbReference type="ChEBI" id="CHEBI:15377"/>
        <dbReference type="ChEBI" id="CHEBI:15378"/>
        <dbReference type="ChEBI" id="CHEBI:29242"/>
        <dbReference type="ChEBI" id="CHEBI:29950"/>
        <dbReference type="ChEBI" id="CHEBI:48597"/>
        <dbReference type="ChEBI" id="CHEBI:57925"/>
        <dbReference type="ChEBI" id="CHEBI:146199"/>
        <dbReference type="EC" id="1.20.4.1"/>
    </reaction>
</comment>
<evidence type="ECO:0000256" key="3">
    <source>
        <dbReference type="PROSITE-ProRule" id="PRU01282"/>
    </source>
</evidence>
<dbReference type="EMBL" id="JBHSMT010000008">
    <property type="protein sequence ID" value="MFC5473053.1"/>
    <property type="molecule type" value="Genomic_DNA"/>
</dbReference>
<dbReference type="CDD" id="cd03034">
    <property type="entry name" value="ArsC_ArsC"/>
    <property type="match status" value="1"/>
</dbReference>
<dbReference type="InterPro" id="IPR036249">
    <property type="entry name" value="Thioredoxin-like_sf"/>
</dbReference>
<evidence type="ECO:0000256" key="4">
    <source>
        <dbReference type="RuleBase" id="RU362029"/>
    </source>
</evidence>
<dbReference type="Gene3D" id="3.40.30.10">
    <property type="entry name" value="Glutaredoxin"/>
    <property type="match status" value="1"/>
</dbReference>
<sequence length="118" mass="13028">MITIYHNPRCSKSREALALAQQFSDQHNVALEVVDYQKTPLSLAQLTELHRQLGGSVSAMVRDNEEEYAALNLAQADDAALLQALAEHPKLLQRPIVVYRQSAVIGRPPQLLDGLLTA</sequence>
<evidence type="ECO:0000256" key="1">
    <source>
        <dbReference type="ARBA" id="ARBA00007198"/>
    </source>
</evidence>
<keyword evidence="6" id="KW-1185">Reference proteome</keyword>
<evidence type="ECO:0000313" key="5">
    <source>
        <dbReference type="EMBL" id="MFC5473053.1"/>
    </source>
</evidence>
<dbReference type="RefSeq" id="WP_378995085.1">
    <property type="nucleotide sequence ID" value="NZ_JBHSMT010000008.1"/>
</dbReference>
<dbReference type="InterPro" id="IPR006659">
    <property type="entry name" value="Arsenate_reductase"/>
</dbReference>
<reference evidence="6" key="1">
    <citation type="journal article" date="2019" name="Int. J. Syst. Evol. Microbiol.">
        <title>The Global Catalogue of Microorganisms (GCM) 10K type strain sequencing project: providing services to taxonomists for standard genome sequencing and annotation.</title>
        <authorList>
            <consortium name="The Broad Institute Genomics Platform"/>
            <consortium name="The Broad Institute Genome Sequencing Center for Infectious Disease"/>
            <person name="Wu L."/>
            <person name="Ma J."/>
        </authorList>
    </citation>
    <scope>NUCLEOTIDE SEQUENCE [LARGE SCALE GENOMIC DNA]</scope>
    <source>
        <strain evidence="6">JCM 17066</strain>
    </source>
</reference>
<name>A0ABW0M4I1_9BURK</name>
<dbReference type="PANTHER" id="PTHR30041:SF4">
    <property type="entry name" value="ARSENATE REDUCTASE"/>
    <property type="match status" value="1"/>
</dbReference>
<dbReference type="NCBIfam" id="TIGR00014">
    <property type="entry name" value="arsC"/>
    <property type="match status" value="1"/>
</dbReference>
<proteinExistence type="inferred from homology"/>
<dbReference type="InterPro" id="IPR006660">
    <property type="entry name" value="Arsenate_reductase-like"/>
</dbReference>
<dbReference type="Pfam" id="PF03960">
    <property type="entry name" value="ArsC"/>
    <property type="match status" value="1"/>
</dbReference>
<protein>
    <recommendedName>
        <fullName evidence="4">Arsenate reductase</fullName>
        <ecNumber evidence="4">1.20.4.1</ecNumber>
    </recommendedName>
</protein>
<gene>
    <name evidence="5" type="primary">arsC</name>
    <name evidence="5" type="ORF">ACFPM8_03705</name>
</gene>
<evidence type="ECO:0000256" key="2">
    <source>
        <dbReference type="ARBA" id="ARBA00023002"/>
    </source>
</evidence>
<dbReference type="EC" id="1.20.4.1" evidence="4"/>
<dbReference type="PANTHER" id="PTHR30041">
    <property type="entry name" value="ARSENATE REDUCTASE"/>
    <property type="match status" value="1"/>
</dbReference>
<dbReference type="Proteomes" id="UP001596045">
    <property type="component" value="Unassembled WGS sequence"/>
</dbReference>
<dbReference type="GO" id="GO:0008794">
    <property type="term" value="F:arsenate reductase (glutaredoxin) activity"/>
    <property type="evidence" value="ECO:0007669"/>
    <property type="project" value="UniProtKB-EC"/>
</dbReference>
<dbReference type="SUPFAM" id="SSF52833">
    <property type="entry name" value="Thioredoxin-like"/>
    <property type="match status" value="1"/>
</dbReference>
<organism evidence="5 6">
    <name type="scientific">Paraherbaspirillum soli</name>
    <dbReference type="NCBI Taxonomy" id="631222"/>
    <lineage>
        <taxon>Bacteria</taxon>
        <taxon>Pseudomonadati</taxon>
        <taxon>Pseudomonadota</taxon>
        <taxon>Betaproteobacteria</taxon>
        <taxon>Burkholderiales</taxon>
        <taxon>Oxalobacteraceae</taxon>
        <taxon>Paraherbaspirillum</taxon>
    </lineage>
</organism>